<evidence type="ECO:0000256" key="1">
    <source>
        <dbReference type="ARBA" id="ARBA00008791"/>
    </source>
</evidence>
<dbReference type="EMBL" id="FNQK01000003">
    <property type="protein sequence ID" value="SDZ87038.1"/>
    <property type="molecule type" value="Genomic_DNA"/>
</dbReference>
<dbReference type="Proteomes" id="UP000198846">
    <property type="component" value="Unassembled WGS sequence"/>
</dbReference>
<feature type="domain" description="UspA" evidence="2">
    <location>
        <begin position="1"/>
        <end position="144"/>
    </location>
</feature>
<dbReference type="PANTHER" id="PTHR46268">
    <property type="entry name" value="STRESS RESPONSE PROTEIN NHAX"/>
    <property type="match status" value="1"/>
</dbReference>
<dbReference type="SUPFAM" id="SSF52402">
    <property type="entry name" value="Adenine nucleotide alpha hydrolases-like"/>
    <property type="match status" value="2"/>
</dbReference>
<dbReference type="STRING" id="283786.SAMN04487990_103120"/>
<dbReference type="InterPro" id="IPR014729">
    <property type="entry name" value="Rossmann-like_a/b/a_fold"/>
</dbReference>
<proteinExistence type="inferred from homology"/>
<dbReference type="Pfam" id="PF00582">
    <property type="entry name" value="Usp"/>
    <property type="match status" value="1"/>
</dbReference>
<gene>
    <name evidence="3" type="ORF">SAMN04487990_103120</name>
</gene>
<dbReference type="PANTHER" id="PTHR46268:SF6">
    <property type="entry name" value="UNIVERSAL STRESS PROTEIN UP12"/>
    <property type="match status" value="1"/>
</dbReference>
<dbReference type="AlphaFoldDB" id="A0A1H3WLH4"/>
<reference evidence="3 4" key="1">
    <citation type="submission" date="2016-10" db="EMBL/GenBank/DDBJ databases">
        <authorList>
            <person name="de Groot N.N."/>
        </authorList>
    </citation>
    <scope>NUCLEOTIDE SEQUENCE [LARGE SCALE GENOMIC DNA]</scope>
    <source>
        <strain evidence="3 4">DSM 23842</strain>
    </source>
</reference>
<evidence type="ECO:0000313" key="3">
    <source>
        <dbReference type="EMBL" id="SDZ87038.1"/>
    </source>
</evidence>
<evidence type="ECO:0000313" key="4">
    <source>
        <dbReference type="Proteomes" id="UP000198846"/>
    </source>
</evidence>
<evidence type="ECO:0000259" key="2">
    <source>
        <dbReference type="Pfam" id="PF00582"/>
    </source>
</evidence>
<accession>A0A1H3WLH4</accession>
<dbReference type="CDD" id="cd00293">
    <property type="entry name" value="USP-like"/>
    <property type="match status" value="1"/>
</dbReference>
<keyword evidence="4" id="KW-1185">Reference proteome</keyword>
<sequence>MRHHILLPTDFSDNAMSAALYAINLYKNESCTFYFLHAWSFSNSSTRTYISSTYIDKLETAAKQQLVELQEQYQKDSGNADHNFEIIFSTEPLVKTIEEAVKAYPVNFIVMGTNGASGASKFLFGSNAVGVINKIKSCPILVIPSDYKFVKTDRIAFPTDFNRMYGEEIEPIKQFAKLHNAKISVFHISKGDDLSEKQDNNLALLKSSLENFEHSFHWMSDSGSKESAIKDFILDYDINLLVMINYEHSFVERITREPIVKNIGFHPIIPFLVVPCIN</sequence>
<dbReference type="InterPro" id="IPR006016">
    <property type="entry name" value="UspA"/>
</dbReference>
<dbReference type="OrthoDB" id="9788959at2"/>
<dbReference type="RefSeq" id="WP_092132244.1">
    <property type="nucleotide sequence ID" value="NZ_FNQK01000003.1"/>
</dbReference>
<protein>
    <submittedName>
        <fullName evidence="3">Nucleotide-binding universal stress protein, UspA family</fullName>
    </submittedName>
</protein>
<dbReference type="Gene3D" id="3.40.50.620">
    <property type="entry name" value="HUPs"/>
    <property type="match status" value="2"/>
</dbReference>
<comment type="similarity">
    <text evidence="1">Belongs to the universal stress protein A family.</text>
</comment>
<name>A0A1H3WLH4_BIZPA</name>
<organism evidence="3 4">
    <name type="scientific">Bizionia paragorgiae</name>
    <dbReference type="NCBI Taxonomy" id="283786"/>
    <lineage>
        <taxon>Bacteria</taxon>
        <taxon>Pseudomonadati</taxon>
        <taxon>Bacteroidota</taxon>
        <taxon>Flavobacteriia</taxon>
        <taxon>Flavobacteriales</taxon>
        <taxon>Flavobacteriaceae</taxon>
        <taxon>Bizionia</taxon>
    </lineage>
</organism>